<feature type="transmembrane region" description="Helical" evidence="1">
    <location>
        <begin position="172"/>
        <end position="190"/>
    </location>
</feature>
<evidence type="ECO:0000313" key="2">
    <source>
        <dbReference type="EMBL" id="VAW69359.1"/>
    </source>
</evidence>
<keyword evidence="1" id="KW-0812">Transmembrane</keyword>
<proteinExistence type="predicted"/>
<evidence type="ECO:0000256" key="1">
    <source>
        <dbReference type="SAM" id="Phobius"/>
    </source>
</evidence>
<protein>
    <recommendedName>
        <fullName evidence="3">DUF2157 domain-containing protein</fullName>
    </recommendedName>
</protein>
<feature type="non-terminal residue" evidence="2">
    <location>
        <position position="1"/>
    </location>
</feature>
<gene>
    <name evidence="2" type="ORF">MNBD_GAMMA10-1213</name>
</gene>
<keyword evidence="1" id="KW-1133">Transmembrane helix</keyword>
<name>A0A3B0Y5A0_9ZZZZ</name>
<keyword evidence="1" id="KW-0472">Membrane</keyword>
<dbReference type="EMBL" id="UOFJ01000416">
    <property type="protein sequence ID" value="VAW69359.1"/>
    <property type="molecule type" value="Genomic_DNA"/>
</dbReference>
<feature type="transmembrane region" description="Helical" evidence="1">
    <location>
        <begin position="12"/>
        <end position="38"/>
    </location>
</feature>
<feature type="transmembrane region" description="Helical" evidence="1">
    <location>
        <begin position="90"/>
        <end position="110"/>
    </location>
</feature>
<reference evidence="2" key="1">
    <citation type="submission" date="2018-06" db="EMBL/GenBank/DDBJ databases">
        <authorList>
            <person name="Zhirakovskaya E."/>
        </authorList>
    </citation>
    <scope>NUCLEOTIDE SEQUENCE</scope>
</reference>
<organism evidence="2">
    <name type="scientific">hydrothermal vent metagenome</name>
    <dbReference type="NCBI Taxonomy" id="652676"/>
    <lineage>
        <taxon>unclassified sequences</taxon>
        <taxon>metagenomes</taxon>
        <taxon>ecological metagenomes</taxon>
    </lineage>
</organism>
<feature type="transmembrane region" description="Helical" evidence="1">
    <location>
        <begin position="58"/>
        <end position="78"/>
    </location>
</feature>
<dbReference type="AlphaFoldDB" id="A0A3B0Y5A0"/>
<accession>A0A3B0Y5A0</accession>
<evidence type="ECO:0008006" key="3">
    <source>
        <dbReference type="Google" id="ProtNLM"/>
    </source>
</evidence>
<sequence length="221" mass="25374">HFSLLLLLASIIYAILGLWFPSKLVWIFALLSMGSWFGAETGYASGWGAYYLGMNYPMRFVLFGGVLIAASAFIFRYWEKRTDFLAPTRAIGLLYLFIALWIMSIFGNYGDPEIWAGVRQAGLFYWSLLFGAASIVSIYHGIKYDDAMTRGFGITFIFINLYTRFFEYFWDGTHKAIFFGLLAISFWYLGSRAEKIWHLSAIEYLADGSDRRKKTSLSWAL</sequence>
<feature type="transmembrane region" description="Helical" evidence="1">
    <location>
        <begin position="122"/>
        <end position="142"/>
    </location>
</feature>